<feature type="domain" description="Nudix hydrolase" evidence="2">
    <location>
        <begin position="31"/>
        <end position="161"/>
    </location>
</feature>
<name>A0A418V8Y6_9DEIO</name>
<dbReference type="Pfam" id="PF00293">
    <property type="entry name" value="NUDIX"/>
    <property type="match status" value="1"/>
</dbReference>
<comment type="caution">
    <text evidence="3">The sequence shown here is derived from an EMBL/GenBank/DDBJ whole genome shotgun (WGS) entry which is preliminary data.</text>
</comment>
<evidence type="ECO:0000256" key="1">
    <source>
        <dbReference type="ARBA" id="ARBA00022801"/>
    </source>
</evidence>
<evidence type="ECO:0000313" key="4">
    <source>
        <dbReference type="Proteomes" id="UP000286287"/>
    </source>
</evidence>
<dbReference type="Proteomes" id="UP000286287">
    <property type="component" value="Unassembled WGS sequence"/>
</dbReference>
<dbReference type="Gene3D" id="3.90.79.10">
    <property type="entry name" value="Nucleoside Triphosphate Pyrophosphohydrolase"/>
    <property type="match status" value="1"/>
</dbReference>
<dbReference type="InterPro" id="IPR020084">
    <property type="entry name" value="NUDIX_hydrolase_CS"/>
</dbReference>
<gene>
    <name evidence="3" type="ORF">D3875_14570</name>
</gene>
<evidence type="ECO:0000259" key="2">
    <source>
        <dbReference type="PROSITE" id="PS51462"/>
    </source>
</evidence>
<dbReference type="InterPro" id="IPR015797">
    <property type="entry name" value="NUDIX_hydrolase-like_dom_sf"/>
</dbReference>
<dbReference type="PANTHER" id="PTHR10885:SF0">
    <property type="entry name" value="ISOPENTENYL-DIPHOSPHATE DELTA-ISOMERASE"/>
    <property type="match status" value="1"/>
</dbReference>
<sequence length="168" mass="19161">MTGGTEWLDLVNGHDEVVGRVTREEAWIRRLPVRVINAFLVNSCGELWIPRRTAHKAMFPNCLDMSVGGHVASGEDYLACFKRETREELNLNVDDVPWREIAYFSPFDTPLSAFMRVYEIRTDEAPDFNRDDFSGACWLSPRQLLHNIAAGDPAKGDLAELIRRCYLS</sequence>
<evidence type="ECO:0000313" key="3">
    <source>
        <dbReference type="EMBL" id="RJF72584.1"/>
    </source>
</evidence>
<dbReference type="CDD" id="cd24154">
    <property type="entry name" value="NUDIX_DR0079"/>
    <property type="match status" value="1"/>
</dbReference>
<dbReference type="GO" id="GO:0016787">
    <property type="term" value="F:hydrolase activity"/>
    <property type="evidence" value="ECO:0007669"/>
    <property type="project" value="UniProtKB-KW"/>
</dbReference>
<accession>A0A418V8Y6</accession>
<dbReference type="PANTHER" id="PTHR10885">
    <property type="entry name" value="ISOPENTENYL-DIPHOSPHATE DELTA-ISOMERASE"/>
    <property type="match status" value="1"/>
</dbReference>
<dbReference type="RefSeq" id="WP_119764859.1">
    <property type="nucleotide sequence ID" value="NZ_QYUJ01000014.1"/>
</dbReference>
<dbReference type="InterPro" id="IPR000086">
    <property type="entry name" value="NUDIX_hydrolase_dom"/>
</dbReference>
<protein>
    <submittedName>
        <fullName evidence="3">NUDIX domain-containing protein</fullName>
    </submittedName>
</protein>
<dbReference type="OrthoDB" id="67499at2"/>
<reference evidence="3 4" key="1">
    <citation type="submission" date="2018-09" db="EMBL/GenBank/DDBJ databases">
        <authorList>
            <person name="Zhu H."/>
        </authorList>
    </citation>
    <scope>NUCLEOTIDE SEQUENCE [LARGE SCALE GENOMIC DNA]</scope>
    <source>
        <strain evidence="3 4">K2S05-167</strain>
    </source>
</reference>
<proteinExistence type="predicted"/>
<dbReference type="PROSITE" id="PS00893">
    <property type="entry name" value="NUDIX_BOX"/>
    <property type="match status" value="1"/>
</dbReference>
<dbReference type="EMBL" id="QYUJ01000014">
    <property type="protein sequence ID" value="RJF72584.1"/>
    <property type="molecule type" value="Genomic_DNA"/>
</dbReference>
<dbReference type="AlphaFoldDB" id="A0A418V8Y6"/>
<dbReference type="SUPFAM" id="SSF55811">
    <property type="entry name" value="Nudix"/>
    <property type="match status" value="1"/>
</dbReference>
<keyword evidence="1" id="KW-0378">Hydrolase</keyword>
<keyword evidence="4" id="KW-1185">Reference proteome</keyword>
<dbReference type="PROSITE" id="PS51462">
    <property type="entry name" value="NUDIX"/>
    <property type="match status" value="1"/>
</dbReference>
<organism evidence="3 4">
    <name type="scientific">Deinococcus cavernae</name>
    <dbReference type="NCBI Taxonomy" id="2320857"/>
    <lineage>
        <taxon>Bacteria</taxon>
        <taxon>Thermotogati</taxon>
        <taxon>Deinococcota</taxon>
        <taxon>Deinococci</taxon>
        <taxon>Deinococcales</taxon>
        <taxon>Deinococcaceae</taxon>
        <taxon>Deinococcus</taxon>
    </lineage>
</organism>